<accession>A0A742UHB0</accession>
<organism evidence="1">
    <name type="scientific">Salmonella enterica</name>
    <name type="common">Salmonella choleraesuis</name>
    <dbReference type="NCBI Taxonomy" id="28901"/>
    <lineage>
        <taxon>Bacteria</taxon>
        <taxon>Pseudomonadati</taxon>
        <taxon>Pseudomonadota</taxon>
        <taxon>Gammaproteobacteria</taxon>
        <taxon>Enterobacterales</taxon>
        <taxon>Enterobacteriaceae</taxon>
        <taxon>Salmonella</taxon>
    </lineage>
</organism>
<reference evidence="1" key="1">
    <citation type="journal article" date="2018" name="Genome Biol.">
        <title>SKESA: strategic k-mer extension for scrupulous assemblies.</title>
        <authorList>
            <person name="Souvorov A."/>
            <person name="Agarwala R."/>
            <person name="Lipman D.J."/>
        </authorList>
    </citation>
    <scope>NUCLEOTIDE SEQUENCE</scope>
    <source>
        <strain evidence="1">MA.03-3818</strain>
    </source>
</reference>
<sequence length="126" mass="14729">MKKILFVFMIFFSDYSVSKEQNIRLNDIHIFSIGNNGFIGGISEGEEIYRIEKEKEFAYDFFMNIANNKSSTPESKLYAACYLKEKYPKESLEKNKNLSISLLKGDVLRVYKFNDVYINILKYGCD</sequence>
<proteinExistence type="predicted"/>
<dbReference type="AlphaFoldDB" id="A0A742UHB0"/>
<dbReference type="EMBL" id="DAAUKO010000015">
    <property type="protein sequence ID" value="HAF1615703.1"/>
    <property type="molecule type" value="Genomic_DNA"/>
</dbReference>
<evidence type="ECO:0000313" key="1">
    <source>
        <dbReference type="EMBL" id="HAF1615703.1"/>
    </source>
</evidence>
<reference evidence="1" key="2">
    <citation type="submission" date="2020-02" db="EMBL/GenBank/DDBJ databases">
        <authorList>
            <consortium name="NCBI Pathogen Detection Project"/>
        </authorList>
    </citation>
    <scope>NUCLEOTIDE SEQUENCE</scope>
    <source>
        <strain evidence="1">MA.03-3818</strain>
    </source>
</reference>
<protein>
    <submittedName>
        <fullName evidence="1">Uncharacterized protein</fullName>
    </submittedName>
</protein>
<name>A0A742UHB0_SALER</name>
<comment type="caution">
    <text evidence="1">The sequence shown here is derived from an EMBL/GenBank/DDBJ whole genome shotgun (WGS) entry which is preliminary data.</text>
</comment>
<gene>
    <name evidence="1" type="ORF">G9B49_004729</name>
</gene>